<dbReference type="Pfam" id="PF01656">
    <property type="entry name" value="CbiA"/>
    <property type="match status" value="1"/>
</dbReference>
<evidence type="ECO:0000259" key="4">
    <source>
        <dbReference type="PROSITE" id="PS51379"/>
    </source>
</evidence>
<dbReference type="Pfam" id="PF00037">
    <property type="entry name" value="Fer4"/>
    <property type="match status" value="1"/>
</dbReference>
<name>A0A6M0K2Q7_9GAMM</name>
<dbReference type="InterPro" id="IPR002586">
    <property type="entry name" value="CobQ/CobB/MinD/ParA_Nub-bd_dom"/>
</dbReference>
<proteinExistence type="predicted"/>
<evidence type="ECO:0000256" key="2">
    <source>
        <dbReference type="ARBA" id="ARBA00023004"/>
    </source>
</evidence>
<dbReference type="RefSeq" id="WP_164454132.1">
    <property type="nucleotide sequence ID" value="NZ_JAAIJQ010000058.1"/>
</dbReference>
<accession>A0A6M0K2Q7</accession>
<dbReference type="Proteomes" id="UP000483379">
    <property type="component" value="Unassembled WGS sequence"/>
</dbReference>
<protein>
    <submittedName>
        <fullName evidence="5">(4Fe-4S)-binding protein</fullName>
    </submittedName>
</protein>
<feature type="domain" description="4Fe-4S ferredoxin-type" evidence="4">
    <location>
        <begin position="90"/>
        <end position="119"/>
    </location>
</feature>
<dbReference type="GO" id="GO:0051536">
    <property type="term" value="F:iron-sulfur cluster binding"/>
    <property type="evidence" value="ECO:0007669"/>
    <property type="project" value="UniProtKB-KW"/>
</dbReference>
<gene>
    <name evidence="5" type="ORF">G3446_17530</name>
</gene>
<comment type="caution">
    <text evidence="5">The sequence shown here is derived from an EMBL/GenBank/DDBJ whole genome shotgun (WGS) entry which is preliminary data.</text>
</comment>
<dbReference type="EMBL" id="JAAIJQ010000058">
    <property type="protein sequence ID" value="NEV63669.1"/>
    <property type="molecule type" value="Genomic_DNA"/>
</dbReference>
<dbReference type="AlphaFoldDB" id="A0A6M0K2Q7"/>
<sequence length="287" mass="30638">MTALTIAVASGKGGTGKTSVAASLALSAPSAQYIDCDVETPNGHLFLRPEIQRRGEVRMRTPQMDPSLCTLCGACAEACEFNALAVTRDKVLVFAELCHGCGVCAYLCPVEGAVTEVQRGIGLLEMGQAKGADATQLQFAKGRLNVGETGSVGVIKAVKQHATHDGLRVLDAPAGTACPMVETVQGADYCVLVTEPTPFGLHDLKLAVEVVRRLGVPCGVVLNRCDIGDDRVKDYCETEGLPLLMEIPFERSLAEAYARGLPWVEARPEYRDRFHGLLEAIQGELEP</sequence>
<dbReference type="PROSITE" id="PS51379">
    <property type="entry name" value="4FE4S_FER_2"/>
    <property type="match status" value="2"/>
</dbReference>
<dbReference type="SUPFAM" id="SSF54862">
    <property type="entry name" value="4Fe-4S ferredoxins"/>
    <property type="match status" value="1"/>
</dbReference>
<dbReference type="InterPro" id="IPR017896">
    <property type="entry name" value="4Fe4S_Fe-S-bd"/>
</dbReference>
<keyword evidence="1" id="KW-0479">Metal-binding</keyword>
<keyword evidence="2" id="KW-0408">Iron</keyword>
<dbReference type="Gene3D" id="3.40.50.300">
    <property type="entry name" value="P-loop containing nucleotide triphosphate hydrolases"/>
    <property type="match status" value="2"/>
</dbReference>
<organism evidence="5 6">
    <name type="scientific">Thiorhodococcus minor</name>
    <dbReference type="NCBI Taxonomy" id="57489"/>
    <lineage>
        <taxon>Bacteria</taxon>
        <taxon>Pseudomonadati</taxon>
        <taxon>Pseudomonadota</taxon>
        <taxon>Gammaproteobacteria</taxon>
        <taxon>Chromatiales</taxon>
        <taxon>Chromatiaceae</taxon>
        <taxon>Thiorhodococcus</taxon>
    </lineage>
</organism>
<dbReference type="GO" id="GO:0046872">
    <property type="term" value="F:metal ion binding"/>
    <property type="evidence" value="ECO:0007669"/>
    <property type="project" value="UniProtKB-KW"/>
</dbReference>
<dbReference type="PROSITE" id="PS00198">
    <property type="entry name" value="4FE4S_FER_1"/>
    <property type="match status" value="2"/>
</dbReference>
<evidence type="ECO:0000313" key="6">
    <source>
        <dbReference type="Proteomes" id="UP000483379"/>
    </source>
</evidence>
<evidence type="ECO:0000256" key="1">
    <source>
        <dbReference type="ARBA" id="ARBA00022723"/>
    </source>
</evidence>
<evidence type="ECO:0000256" key="3">
    <source>
        <dbReference type="ARBA" id="ARBA00023014"/>
    </source>
</evidence>
<keyword evidence="6" id="KW-1185">Reference proteome</keyword>
<dbReference type="InterPro" id="IPR027417">
    <property type="entry name" value="P-loop_NTPase"/>
</dbReference>
<dbReference type="Gene3D" id="3.30.70.20">
    <property type="match status" value="1"/>
</dbReference>
<dbReference type="CDD" id="cd03110">
    <property type="entry name" value="SIMIBI_bact_arch"/>
    <property type="match status" value="1"/>
</dbReference>
<dbReference type="InterPro" id="IPR017900">
    <property type="entry name" value="4Fe4S_Fe_S_CS"/>
</dbReference>
<dbReference type="PANTHER" id="PTHR43063">
    <property type="entry name" value="4FE-4S CLUSTER CONTAINING PARA FAMILY ATPASE PROTEIN"/>
    <property type="match status" value="1"/>
</dbReference>
<reference evidence="5 6" key="1">
    <citation type="submission" date="2020-02" db="EMBL/GenBank/DDBJ databases">
        <title>Genome sequences of Thiorhodococcus mannitoliphagus and Thiorhodococcus minor, purple sulfur photosynthetic bacteria in the gammaproteobacterial family, Chromatiaceae.</title>
        <authorList>
            <person name="Aviles F.A."/>
            <person name="Meyer T.E."/>
            <person name="Kyndt J.A."/>
        </authorList>
    </citation>
    <scope>NUCLEOTIDE SEQUENCE [LARGE SCALE GENOMIC DNA]</scope>
    <source>
        <strain evidence="5 6">DSM 11518</strain>
    </source>
</reference>
<evidence type="ECO:0000313" key="5">
    <source>
        <dbReference type="EMBL" id="NEV63669.1"/>
    </source>
</evidence>
<dbReference type="SUPFAM" id="SSF52540">
    <property type="entry name" value="P-loop containing nucleoside triphosphate hydrolases"/>
    <property type="match status" value="1"/>
</dbReference>
<dbReference type="PANTHER" id="PTHR43063:SF1">
    <property type="entry name" value="4FE-4S CLUSTER CONTAINING PARA FAMILY ATPASE PROTEIN"/>
    <property type="match status" value="1"/>
</dbReference>
<keyword evidence="3" id="KW-0411">Iron-sulfur</keyword>
<feature type="domain" description="4Fe-4S ferredoxin-type" evidence="4">
    <location>
        <begin position="60"/>
        <end position="89"/>
    </location>
</feature>